<dbReference type="InterPro" id="IPR019741">
    <property type="entry name" value="Galactokinase_CS"/>
</dbReference>
<organism evidence="14 15">
    <name type="scientific">Nakamurella alba</name>
    <dbReference type="NCBI Taxonomy" id="2665158"/>
    <lineage>
        <taxon>Bacteria</taxon>
        <taxon>Bacillati</taxon>
        <taxon>Actinomycetota</taxon>
        <taxon>Actinomycetes</taxon>
        <taxon>Nakamurellales</taxon>
        <taxon>Nakamurellaceae</taxon>
        <taxon>Nakamurella</taxon>
    </lineage>
</organism>
<feature type="domain" description="GHMP kinase N-terminal" evidence="11">
    <location>
        <begin position="95"/>
        <end position="179"/>
    </location>
</feature>
<dbReference type="InterPro" id="IPR019539">
    <property type="entry name" value="GalKase_N"/>
</dbReference>
<dbReference type="PROSITE" id="PS00627">
    <property type="entry name" value="GHMP_KINASES_ATP"/>
    <property type="match status" value="1"/>
</dbReference>
<dbReference type="Pfam" id="PF08544">
    <property type="entry name" value="GHMP_kinases_C"/>
    <property type="match status" value="1"/>
</dbReference>
<dbReference type="PRINTS" id="PR00473">
    <property type="entry name" value="GALCTOKINASE"/>
</dbReference>
<evidence type="ECO:0000256" key="10">
    <source>
        <dbReference type="NCBIfam" id="TIGR00131"/>
    </source>
</evidence>
<dbReference type="NCBIfam" id="TIGR00131">
    <property type="entry name" value="gal_kin"/>
    <property type="match status" value="1"/>
</dbReference>
<evidence type="ECO:0000256" key="3">
    <source>
        <dbReference type="ARBA" id="ARBA00022723"/>
    </source>
</evidence>
<dbReference type="InterPro" id="IPR014721">
    <property type="entry name" value="Ribsml_uS5_D2-typ_fold_subgr"/>
</dbReference>
<evidence type="ECO:0000256" key="1">
    <source>
        <dbReference type="ARBA" id="ARBA00006566"/>
    </source>
</evidence>
<dbReference type="GO" id="GO:0004335">
    <property type="term" value="F:galactokinase activity"/>
    <property type="evidence" value="ECO:0007669"/>
    <property type="project" value="UniProtKB-UniRule"/>
</dbReference>
<dbReference type="PIRSF" id="PIRSF000530">
    <property type="entry name" value="Galactokinase"/>
    <property type="match status" value="1"/>
</dbReference>
<dbReference type="GO" id="GO:0005829">
    <property type="term" value="C:cytosol"/>
    <property type="evidence" value="ECO:0007669"/>
    <property type="project" value="TreeGrafter"/>
</dbReference>
<evidence type="ECO:0000313" key="14">
    <source>
        <dbReference type="EMBL" id="MTD15896.1"/>
    </source>
</evidence>
<evidence type="ECO:0000256" key="6">
    <source>
        <dbReference type="ARBA" id="ARBA00022840"/>
    </source>
</evidence>
<evidence type="ECO:0000256" key="9">
    <source>
        <dbReference type="ARBA" id="ARBA00023277"/>
    </source>
</evidence>
<dbReference type="PANTHER" id="PTHR10457">
    <property type="entry name" value="MEVALONATE KINASE/GALACTOKINASE"/>
    <property type="match status" value="1"/>
</dbReference>
<keyword evidence="2 14" id="KW-0808">Transferase</keyword>
<dbReference type="InterPro" id="IPR000705">
    <property type="entry name" value="Galactokinase"/>
</dbReference>
<keyword evidence="4" id="KW-0547">Nucleotide-binding</keyword>
<dbReference type="SUPFAM" id="SSF54211">
    <property type="entry name" value="Ribosomal protein S5 domain 2-like"/>
    <property type="match status" value="1"/>
</dbReference>
<keyword evidence="7" id="KW-0460">Magnesium</keyword>
<dbReference type="GO" id="GO:0005524">
    <property type="term" value="F:ATP binding"/>
    <property type="evidence" value="ECO:0007669"/>
    <property type="project" value="UniProtKB-UniRule"/>
</dbReference>
<dbReference type="InterPro" id="IPR006206">
    <property type="entry name" value="Mevalonate/galactokinase"/>
</dbReference>
<evidence type="ECO:0000256" key="5">
    <source>
        <dbReference type="ARBA" id="ARBA00022777"/>
    </source>
</evidence>
<evidence type="ECO:0000256" key="8">
    <source>
        <dbReference type="ARBA" id="ARBA00023144"/>
    </source>
</evidence>
<sequence>MSTGDAAATTLFADTFGGAPQVVRSAPGRVNLIGEHTDYNGGPVLPFAIDDRTHVAARICSTPGLSVVSSRAPGEVVTVDAADLQPGLVSGWAAYVAGAVWALAGTGAAVPGLEVAVHSTVPIGAGLSSSAALECATLAASAMVAGVELDADTLARLAQRAENDFVGMPCGLMDQMAVTACREGSVLYFETGPGTIRHLPFDPAAEGLEVLVIDTRAHHALADGEYAERRRSCEKAAALLGVGLLNEVSDPAGALDRLDDDVLRRRARHVFTESARTREVVRMLAAGPVAPIGPLLTASHVSLRDDFEVSCRELDLAVDTALGSGALGARMTGGGFGGSAIALIPTDRASVLVDRVRSAFADAGLAAPAIRAVQPSAGLL</sequence>
<keyword evidence="15" id="KW-1185">Reference proteome</keyword>
<keyword evidence="8" id="KW-0299">Galactose metabolism</keyword>
<evidence type="ECO:0000256" key="4">
    <source>
        <dbReference type="ARBA" id="ARBA00022741"/>
    </source>
</evidence>
<reference evidence="14 15" key="1">
    <citation type="submission" date="2019-11" db="EMBL/GenBank/DDBJ databases">
        <authorList>
            <person name="Jiang L.-Q."/>
        </authorList>
    </citation>
    <scope>NUCLEOTIDE SEQUENCE [LARGE SCALE GENOMIC DNA]</scope>
    <source>
        <strain evidence="14 15">YIM 132087</strain>
    </source>
</reference>
<comment type="similarity">
    <text evidence="1">Belongs to the GHMP kinase family. GalK subfamily.</text>
</comment>
<dbReference type="Gene3D" id="3.30.230.10">
    <property type="match status" value="1"/>
</dbReference>
<dbReference type="InterPro" id="IPR020568">
    <property type="entry name" value="Ribosomal_Su5_D2-typ_SF"/>
</dbReference>
<dbReference type="Pfam" id="PF00288">
    <property type="entry name" value="GHMP_kinases_N"/>
    <property type="match status" value="1"/>
</dbReference>
<dbReference type="InterPro" id="IPR036554">
    <property type="entry name" value="GHMP_kinase_C_sf"/>
</dbReference>
<evidence type="ECO:0000313" key="15">
    <source>
        <dbReference type="Proteomes" id="UP000460221"/>
    </source>
</evidence>
<dbReference type="Pfam" id="PF10509">
    <property type="entry name" value="GalKase_gal_bdg"/>
    <property type="match status" value="1"/>
</dbReference>
<proteinExistence type="inferred from homology"/>
<dbReference type="EMBL" id="WLYK01000008">
    <property type="protein sequence ID" value="MTD15896.1"/>
    <property type="molecule type" value="Genomic_DNA"/>
</dbReference>
<name>A0A7K1FP14_9ACTN</name>
<dbReference type="Gene3D" id="3.30.70.890">
    <property type="entry name" value="GHMP kinase, C-terminal domain"/>
    <property type="match status" value="1"/>
</dbReference>
<evidence type="ECO:0000259" key="13">
    <source>
        <dbReference type="Pfam" id="PF10509"/>
    </source>
</evidence>
<accession>A0A7K1FP14</accession>
<keyword evidence="6" id="KW-0067">ATP-binding</keyword>
<gene>
    <name evidence="14" type="primary">galK</name>
    <name evidence="14" type="ORF">GIS00_18330</name>
</gene>
<feature type="domain" description="Galactokinase N-terminal" evidence="13">
    <location>
        <begin position="11"/>
        <end position="58"/>
    </location>
</feature>
<keyword evidence="3" id="KW-0479">Metal-binding</keyword>
<dbReference type="Proteomes" id="UP000460221">
    <property type="component" value="Unassembled WGS sequence"/>
</dbReference>
<protein>
    <recommendedName>
        <fullName evidence="10">Galactokinase</fullName>
        <ecNumber evidence="10">2.7.1.6</ecNumber>
    </recommendedName>
</protein>
<dbReference type="PRINTS" id="PR00959">
    <property type="entry name" value="MEVGALKINASE"/>
</dbReference>
<dbReference type="SUPFAM" id="SSF55060">
    <property type="entry name" value="GHMP Kinase, C-terminal domain"/>
    <property type="match status" value="1"/>
</dbReference>
<dbReference type="FunFam" id="3.30.70.890:FF:000001">
    <property type="entry name" value="Galactokinase"/>
    <property type="match status" value="1"/>
</dbReference>
<dbReference type="EC" id="2.7.1.6" evidence="10"/>
<evidence type="ECO:0000259" key="12">
    <source>
        <dbReference type="Pfam" id="PF08544"/>
    </source>
</evidence>
<dbReference type="PROSITE" id="PS00106">
    <property type="entry name" value="GALACTOKINASE"/>
    <property type="match status" value="1"/>
</dbReference>
<dbReference type="InterPro" id="IPR006204">
    <property type="entry name" value="GHMP_kinase_N_dom"/>
</dbReference>
<evidence type="ECO:0000259" key="11">
    <source>
        <dbReference type="Pfam" id="PF00288"/>
    </source>
</evidence>
<dbReference type="GO" id="GO:0046872">
    <property type="term" value="F:metal ion binding"/>
    <property type="evidence" value="ECO:0007669"/>
    <property type="project" value="UniProtKB-KW"/>
</dbReference>
<keyword evidence="5 14" id="KW-0418">Kinase</keyword>
<evidence type="ECO:0000256" key="2">
    <source>
        <dbReference type="ARBA" id="ARBA00022679"/>
    </source>
</evidence>
<evidence type="ECO:0000256" key="7">
    <source>
        <dbReference type="ARBA" id="ARBA00022842"/>
    </source>
</evidence>
<keyword evidence="9" id="KW-0119">Carbohydrate metabolism</keyword>
<dbReference type="AlphaFoldDB" id="A0A7K1FP14"/>
<dbReference type="GO" id="GO:0006012">
    <property type="term" value="P:galactose metabolic process"/>
    <property type="evidence" value="ECO:0007669"/>
    <property type="project" value="UniProtKB-UniRule"/>
</dbReference>
<dbReference type="InterPro" id="IPR013750">
    <property type="entry name" value="GHMP_kinase_C_dom"/>
</dbReference>
<feature type="domain" description="GHMP kinase C-terminal" evidence="12">
    <location>
        <begin position="287"/>
        <end position="361"/>
    </location>
</feature>
<dbReference type="RefSeq" id="WP_322098104.1">
    <property type="nucleotide sequence ID" value="NZ_WLYK01000008.1"/>
</dbReference>
<dbReference type="PANTHER" id="PTHR10457:SF7">
    <property type="entry name" value="GALACTOKINASE-RELATED"/>
    <property type="match status" value="1"/>
</dbReference>
<dbReference type="InterPro" id="IPR006203">
    <property type="entry name" value="GHMP_knse_ATP-bd_CS"/>
</dbReference>
<comment type="caution">
    <text evidence="14">The sequence shown here is derived from an EMBL/GenBank/DDBJ whole genome shotgun (WGS) entry which is preliminary data.</text>
</comment>